<comment type="subcellular location">
    <subcellularLocation>
        <location evidence="11">Endomembrane system</location>
        <topology evidence="11">Single-pass type II membrane protein</topology>
    </subcellularLocation>
    <subcellularLocation>
        <location evidence="1">Golgi apparatus membrane</location>
        <topology evidence="1">Single-pass membrane protein</topology>
    </subcellularLocation>
    <subcellularLocation>
        <location evidence="12">Membrane</location>
        <topology evidence="12">Single-pass type II membrane protein</topology>
    </subcellularLocation>
</comment>
<proteinExistence type="inferred from homology"/>
<evidence type="ECO:0000256" key="1">
    <source>
        <dbReference type="ARBA" id="ARBA00004194"/>
    </source>
</evidence>
<organism evidence="13 14">
    <name type="scientific">Actinidia rufa</name>
    <dbReference type="NCBI Taxonomy" id="165716"/>
    <lineage>
        <taxon>Eukaryota</taxon>
        <taxon>Viridiplantae</taxon>
        <taxon>Streptophyta</taxon>
        <taxon>Embryophyta</taxon>
        <taxon>Tracheophyta</taxon>
        <taxon>Spermatophyta</taxon>
        <taxon>Magnoliopsida</taxon>
        <taxon>eudicotyledons</taxon>
        <taxon>Gunneridae</taxon>
        <taxon>Pentapetalae</taxon>
        <taxon>asterids</taxon>
        <taxon>Ericales</taxon>
        <taxon>Actinidiaceae</taxon>
        <taxon>Actinidia</taxon>
    </lineage>
</organism>
<dbReference type="EC" id="2.1.1.-" evidence="12"/>
<gene>
    <name evidence="13" type="ORF">Acr_26g0008230</name>
</gene>
<dbReference type="GO" id="GO:0005802">
    <property type="term" value="C:trans-Golgi network"/>
    <property type="evidence" value="ECO:0007669"/>
    <property type="project" value="TreeGrafter"/>
</dbReference>
<evidence type="ECO:0000256" key="10">
    <source>
        <dbReference type="ARBA" id="ARBA00023180"/>
    </source>
</evidence>
<dbReference type="GO" id="GO:0008168">
    <property type="term" value="F:methyltransferase activity"/>
    <property type="evidence" value="ECO:0007669"/>
    <property type="project" value="UniProtKB-UniRule"/>
</dbReference>
<dbReference type="EMBL" id="BJWL01000026">
    <property type="protein sequence ID" value="GFZ17553.1"/>
    <property type="molecule type" value="Genomic_DNA"/>
</dbReference>
<feature type="transmembrane region" description="Helical" evidence="12">
    <location>
        <begin position="16"/>
        <end position="34"/>
    </location>
</feature>
<keyword evidence="3 12" id="KW-0489">Methyltransferase</keyword>
<dbReference type="FunFam" id="3.40.50.150:FF:000122">
    <property type="entry name" value="probable methyltransferase PMT2"/>
    <property type="match status" value="1"/>
</dbReference>
<dbReference type="InterPro" id="IPR004159">
    <property type="entry name" value="Put_SAM_MeTrfase"/>
</dbReference>
<evidence type="ECO:0000313" key="13">
    <source>
        <dbReference type="EMBL" id="GFZ17553.1"/>
    </source>
</evidence>
<evidence type="ECO:0000256" key="3">
    <source>
        <dbReference type="ARBA" id="ARBA00022603"/>
    </source>
</evidence>
<dbReference type="Pfam" id="PF03141">
    <property type="entry name" value="Methyltransf_29"/>
    <property type="match status" value="2"/>
</dbReference>
<comment type="similarity">
    <text evidence="2 12">Belongs to the methyltransferase superfamily.</text>
</comment>
<sequence length="644" mass="72919">MATKGNSGDNRTRNSISIFIVSGLCCFFYLLGAWQRSGFGKGDSIALEITKKADCSILSNLNIETNHGDEAGTVDDSESESKVFKPCDDRYIDYTPCQDQMRAMTFPRENMNYRERHCPPEEEKLHCLVPAPKGYVTPFPWPKSRDYVPYANAPYKSLTVEKAVQNWIQYEGNVFRFPGGGTQFPHGADAYIDELASVIPIGNGMVRTALDTGCGVASWGAYLFKRNVIAMSFAPRDSHEAQVQFALERGVPAVIGVLGTIKLPYPSRAFDMAHCSRCLIPWGTNDGMYMMEVDRVLRPGGYWVLSGPPINWRTNYQAWQRPKEELEEEQRKIEEIAKLLCWEKKHEKGEIAVWRKRVNKEYCPERDSGAAMCEPTNANDVWYKKMEACVTPYPETSGPDEVAGGELKPFPERLHDVPPGIASESVSGVSVESFHDDNKLWKKHLNAYKRVNKIIDSGRYRNIMDMNAGLGSLLLLQLILLKCGFKCDTWGLSMRQPFCADNDKALKGTLEWLLENSLLWKQCCDMEKCVSSLHYQSYSNLCEAFSTYPRTYDLIHADGVFNLYKDKCNAEDILLEVDRILRPEGAVIFRDQVDVLVKVKRLATGMRWNTKMVDHEDGPLVPEKVLFAVKPYWVAGQNNSTSSR</sequence>
<name>A0A7J0H379_9ERIC</name>
<keyword evidence="4 12" id="KW-0808">Transferase</keyword>
<dbReference type="GO" id="GO:0005768">
    <property type="term" value="C:endosome"/>
    <property type="evidence" value="ECO:0007669"/>
    <property type="project" value="TreeGrafter"/>
</dbReference>
<evidence type="ECO:0000256" key="2">
    <source>
        <dbReference type="ARBA" id="ARBA00008361"/>
    </source>
</evidence>
<keyword evidence="9 12" id="KW-0472">Membrane</keyword>
<dbReference type="GO" id="GO:0032259">
    <property type="term" value="P:methylation"/>
    <property type="evidence" value="ECO:0007669"/>
    <property type="project" value="UniProtKB-KW"/>
</dbReference>
<dbReference type="GO" id="GO:0000139">
    <property type="term" value="C:Golgi membrane"/>
    <property type="evidence" value="ECO:0007669"/>
    <property type="project" value="UniProtKB-SubCell"/>
</dbReference>
<keyword evidence="8" id="KW-0333">Golgi apparatus</keyword>
<evidence type="ECO:0000256" key="4">
    <source>
        <dbReference type="ARBA" id="ARBA00022679"/>
    </source>
</evidence>
<protein>
    <recommendedName>
        <fullName evidence="12">Methyltransferase</fullName>
        <ecNumber evidence="12">2.1.1.-</ecNumber>
    </recommendedName>
</protein>
<evidence type="ECO:0000256" key="12">
    <source>
        <dbReference type="RuleBase" id="RU366043"/>
    </source>
</evidence>
<evidence type="ECO:0000256" key="5">
    <source>
        <dbReference type="ARBA" id="ARBA00022692"/>
    </source>
</evidence>
<keyword evidence="5 12" id="KW-0812">Transmembrane</keyword>
<dbReference type="PANTHER" id="PTHR10108">
    <property type="entry name" value="SAM-DEPENDENT METHYLTRANSFERASE"/>
    <property type="match status" value="1"/>
</dbReference>
<dbReference type="OrthoDB" id="2013972at2759"/>
<dbReference type="InterPro" id="IPR029063">
    <property type="entry name" value="SAM-dependent_MTases_sf"/>
</dbReference>
<keyword evidence="10 12" id="KW-0325">Glycoprotein</keyword>
<dbReference type="PANTHER" id="PTHR10108:SF1061">
    <property type="entry name" value="METHYLTRANSFERASE"/>
    <property type="match status" value="1"/>
</dbReference>
<dbReference type="AlphaFoldDB" id="A0A7J0H379"/>
<evidence type="ECO:0000256" key="7">
    <source>
        <dbReference type="ARBA" id="ARBA00022989"/>
    </source>
</evidence>
<keyword evidence="6 12" id="KW-0735">Signal-anchor</keyword>
<evidence type="ECO:0000256" key="9">
    <source>
        <dbReference type="ARBA" id="ARBA00023136"/>
    </source>
</evidence>
<dbReference type="Proteomes" id="UP000585474">
    <property type="component" value="Unassembled WGS sequence"/>
</dbReference>
<evidence type="ECO:0000256" key="8">
    <source>
        <dbReference type="ARBA" id="ARBA00023034"/>
    </source>
</evidence>
<keyword evidence="7 12" id="KW-1133">Transmembrane helix</keyword>
<evidence type="ECO:0000256" key="11">
    <source>
        <dbReference type="ARBA" id="ARBA00060399"/>
    </source>
</evidence>
<evidence type="ECO:0000256" key="6">
    <source>
        <dbReference type="ARBA" id="ARBA00022968"/>
    </source>
</evidence>
<dbReference type="Gene3D" id="3.40.50.150">
    <property type="entry name" value="Vaccinia Virus protein VP39"/>
    <property type="match status" value="1"/>
</dbReference>
<evidence type="ECO:0000313" key="14">
    <source>
        <dbReference type="Proteomes" id="UP000585474"/>
    </source>
</evidence>
<comment type="caution">
    <text evidence="13">The sequence shown here is derived from an EMBL/GenBank/DDBJ whole genome shotgun (WGS) entry which is preliminary data.</text>
</comment>
<accession>A0A7J0H379</accession>
<reference evidence="13 14" key="1">
    <citation type="submission" date="2019-07" db="EMBL/GenBank/DDBJ databases">
        <title>De Novo Assembly of kiwifruit Actinidia rufa.</title>
        <authorList>
            <person name="Sugita-Konishi S."/>
            <person name="Sato K."/>
            <person name="Mori E."/>
            <person name="Abe Y."/>
            <person name="Kisaki G."/>
            <person name="Hamano K."/>
            <person name="Suezawa K."/>
            <person name="Otani M."/>
            <person name="Fukuda T."/>
            <person name="Manabe T."/>
            <person name="Gomi K."/>
            <person name="Tabuchi M."/>
            <person name="Akimitsu K."/>
            <person name="Kataoka I."/>
        </authorList>
    </citation>
    <scope>NUCLEOTIDE SEQUENCE [LARGE SCALE GENOMIC DNA]</scope>
    <source>
        <strain evidence="14">cv. Fuchu</strain>
    </source>
</reference>
<dbReference type="SUPFAM" id="SSF53335">
    <property type="entry name" value="S-adenosyl-L-methionine-dependent methyltransferases"/>
    <property type="match status" value="2"/>
</dbReference>
<keyword evidence="14" id="KW-1185">Reference proteome</keyword>